<dbReference type="AlphaFoldDB" id="A0A1U7LSC5"/>
<feature type="region of interest" description="Disordered" evidence="1">
    <location>
        <begin position="233"/>
        <end position="271"/>
    </location>
</feature>
<feature type="compositionally biased region" description="Basic and acidic residues" evidence="1">
    <location>
        <begin position="424"/>
        <end position="435"/>
    </location>
</feature>
<evidence type="ECO:0000313" key="3">
    <source>
        <dbReference type="Proteomes" id="UP000186594"/>
    </source>
</evidence>
<reference evidence="2 3" key="1">
    <citation type="submission" date="2016-04" db="EMBL/GenBank/DDBJ databases">
        <title>Evolutionary innovation and constraint leading to complex multicellularity in the Ascomycota.</title>
        <authorList>
            <person name="Cisse O."/>
            <person name="Nguyen A."/>
            <person name="Hewitt D.A."/>
            <person name="Jedd G."/>
            <person name="Stajich J.E."/>
        </authorList>
    </citation>
    <scope>NUCLEOTIDE SEQUENCE [LARGE SCALE GENOMIC DNA]</scope>
    <source>
        <strain evidence="2 3">DAH-3</strain>
    </source>
</reference>
<comment type="caution">
    <text evidence="2">The sequence shown here is derived from an EMBL/GenBank/DDBJ whole genome shotgun (WGS) entry which is preliminary data.</text>
</comment>
<feature type="region of interest" description="Disordered" evidence="1">
    <location>
        <begin position="383"/>
        <end position="444"/>
    </location>
</feature>
<feature type="compositionally biased region" description="Low complexity" evidence="1">
    <location>
        <begin position="88"/>
        <end position="98"/>
    </location>
</feature>
<feature type="region of interest" description="Disordered" evidence="1">
    <location>
        <begin position="38"/>
        <end position="139"/>
    </location>
</feature>
<feature type="compositionally biased region" description="Polar residues" evidence="1">
    <location>
        <begin position="112"/>
        <end position="130"/>
    </location>
</feature>
<protein>
    <submittedName>
        <fullName evidence="2">Uncharacterized protein</fullName>
    </submittedName>
</protein>
<keyword evidence="3" id="KW-1185">Reference proteome</keyword>
<feature type="compositionally biased region" description="Polar residues" evidence="1">
    <location>
        <begin position="322"/>
        <end position="343"/>
    </location>
</feature>
<feature type="compositionally biased region" description="Polar residues" evidence="1">
    <location>
        <begin position="245"/>
        <end position="263"/>
    </location>
</feature>
<accession>A0A1U7LSC5</accession>
<feature type="region of interest" description="Disordered" evidence="1">
    <location>
        <begin position="312"/>
        <end position="351"/>
    </location>
</feature>
<sequence>MLQESPHQRSNIYQVMEQVCLLRGTEIPIPDVYPALPAPPDPHPQIYRDAPDASSIPIPSPILQPADSPTNPVQFLPEVPPMRRGRPAARLPSSSASRGHSERPCVAHDHPQASSGSPLGSTVSPLGSTVSPPPLHSLQPADMAARFAPRPFDLNSGSSFNFADTPSSSNPSPTKNIEALANSSFTVRSPLSTHSVRHSLSQNSNEVTVPVSVGDLFIHSPTPHRPNMISTGTMTSPAVSPASAKLTSSSLDLPNRAASSRNSLPCPPREPTASEDLINFVNSNASRQSVRPASVHIASYMDFLRDLESSPSGIIKADHSRPPSSQATASSRPHSSGSSNADLSQFDKDTRERLEVYRRRVKETTTEKLAPTILQNTVHRLLNKSSSDNDSPQPESQRSSSKPPKPYKPARLMDNVKSSAIPPKTDRRDFEKAFEQRFPSVNSS</sequence>
<gene>
    <name evidence="2" type="ORF">NEOLI_003237</name>
</gene>
<dbReference type="OrthoDB" id="2018507at2759"/>
<dbReference type="EMBL" id="LXFE01000395">
    <property type="protein sequence ID" value="OLL25483.1"/>
    <property type="molecule type" value="Genomic_DNA"/>
</dbReference>
<proteinExistence type="predicted"/>
<feature type="compositionally biased region" description="Low complexity" evidence="1">
    <location>
        <begin position="391"/>
        <end position="402"/>
    </location>
</feature>
<evidence type="ECO:0000313" key="2">
    <source>
        <dbReference type="EMBL" id="OLL25483.1"/>
    </source>
</evidence>
<name>A0A1U7LSC5_NEOID</name>
<evidence type="ECO:0000256" key="1">
    <source>
        <dbReference type="SAM" id="MobiDB-lite"/>
    </source>
</evidence>
<dbReference type="Proteomes" id="UP000186594">
    <property type="component" value="Unassembled WGS sequence"/>
</dbReference>
<feature type="compositionally biased region" description="Basic and acidic residues" evidence="1">
    <location>
        <begin position="99"/>
        <end position="111"/>
    </location>
</feature>
<organism evidence="2 3">
    <name type="scientific">Neolecta irregularis (strain DAH-3)</name>
    <dbReference type="NCBI Taxonomy" id="1198029"/>
    <lineage>
        <taxon>Eukaryota</taxon>
        <taxon>Fungi</taxon>
        <taxon>Dikarya</taxon>
        <taxon>Ascomycota</taxon>
        <taxon>Taphrinomycotina</taxon>
        <taxon>Neolectales</taxon>
        <taxon>Neolectaceae</taxon>
        <taxon>Neolecta</taxon>
    </lineage>
</organism>
<dbReference type="STRING" id="1198029.A0A1U7LSC5"/>